<dbReference type="Proteomes" id="UP000014115">
    <property type="component" value="Unassembled WGS sequence"/>
</dbReference>
<dbReference type="PROSITE" id="PS50885">
    <property type="entry name" value="HAMP"/>
    <property type="match status" value="1"/>
</dbReference>
<evidence type="ECO:0000256" key="11">
    <source>
        <dbReference type="SAM" id="Phobius"/>
    </source>
</evidence>
<reference evidence="15 16" key="1">
    <citation type="journal article" date="2012" name="J. Bacteriol.">
        <title>Genome Sequence of Idiomarina xiamenensis Type Strain 10-D-4.</title>
        <authorList>
            <person name="Lai Q."/>
            <person name="Wang L."/>
            <person name="Wang W."/>
            <person name="Shao Z."/>
        </authorList>
    </citation>
    <scope>NUCLEOTIDE SEQUENCE [LARGE SCALE GENOMIC DNA]</scope>
    <source>
        <strain evidence="15 16">10-D-4</strain>
    </source>
</reference>
<feature type="transmembrane region" description="Helical" evidence="11">
    <location>
        <begin position="289"/>
        <end position="312"/>
    </location>
</feature>
<proteinExistence type="inferred from homology"/>
<keyword evidence="3 11" id="KW-0812">Transmembrane</keyword>
<evidence type="ECO:0000256" key="10">
    <source>
        <dbReference type="SAM" id="MobiDB-lite"/>
    </source>
</evidence>
<dbReference type="PROSITE" id="PS50192">
    <property type="entry name" value="T_SNARE"/>
    <property type="match status" value="1"/>
</dbReference>
<dbReference type="GO" id="GO:0006935">
    <property type="term" value="P:chemotaxis"/>
    <property type="evidence" value="ECO:0007669"/>
    <property type="project" value="UniProtKB-ARBA"/>
</dbReference>
<dbReference type="InterPro" id="IPR003660">
    <property type="entry name" value="HAMP_dom"/>
</dbReference>
<feature type="coiled-coil region" evidence="9">
    <location>
        <begin position="377"/>
        <end position="435"/>
    </location>
</feature>
<evidence type="ECO:0000313" key="15">
    <source>
        <dbReference type="EMBL" id="EKE84426.1"/>
    </source>
</evidence>
<dbReference type="InterPro" id="IPR000727">
    <property type="entry name" value="T_SNARE_dom"/>
</dbReference>
<dbReference type="PANTHER" id="PTHR32089">
    <property type="entry name" value="METHYL-ACCEPTING CHEMOTAXIS PROTEIN MCPB"/>
    <property type="match status" value="1"/>
</dbReference>
<dbReference type="AlphaFoldDB" id="K2JLQ0"/>
<evidence type="ECO:0000256" key="7">
    <source>
        <dbReference type="ARBA" id="ARBA00029447"/>
    </source>
</evidence>
<feature type="domain" description="Methyl-accepting transducer" evidence="12">
    <location>
        <begin position="369"/>
        <end position="605"/>
    </location>
</feature>
<evidence type="ECO:0000259" key="12">
    <source>
        <dbReference type="PROSITE" id="PS50111"/>
    </source>
</evidence>
<dbReference type="GO" id="GO:0005886">
    <property type="term" value="C:plasma membrane"/>
    <property type="evidence" value="ECO:0007669"/>
    <property type="project" value="UniProtKB-SubCell"/>
</dbReference>
<dbReference type="FunFam" id="1.10.287.950:FF:000001">
    <property type="entry name" value="Methyl-accepting chemotaxis sensory transducer"/>
    <property type="match status" value="1"/>
</dbReference>
<keyword evidence="4 11" id="KW-1133">Transmembrane helix</keyword>
<comment type="similarity">
    <text evidence="7">Belongs to the methyl-accepting chemotaxis (MCP) protein family.</text>
</comment>
<dbReference type="SUPFAM" id="SSF103190">
    <property type="entry name" value="Sensory domain-like"/>
    <property type="match status" value="1"/>
</dbReference>
<dbReference type="CDD" id="cd06225">
    <property type="entry name" value="HAMP"/>
    <property type="match status" value="1"/>
</dbReference>
<keyword evidence="2" id="KW-1003">Cell membrane</keyword>
<dbReference type="SMART" id="SM00304">
    <property type="entry name" value="HAMP"/>
    <property type="match status" value="1"/>
</dbReference>
<organism evidence="15 16">
    <name type="scientific">Idiomarina xiamenensis 10-D-4</name>
    <dbReference type="NCBI Taxonomy" id="740709"/>
    <lineage>
        <taxon>Bacteria</taxon>
        <taxon>Pseudomonadati</taxon>
        <taxon>Pseudomonadota</taxon>
        <taxon>Gammaproteobacteria</taxon>
        <taxon>Alteromonadales</taxon>
        <taxon>Idiomarinaceae</taxon>
        <taxon>Idiomarina</taxon>
    </lineage>
</organism>
<evidence type="ECO:0000256" key="3">
    <source>
        <dbReference type="ARBA" id="ARBA00022692"/>
    </source>
</evidence>
<dbReference type="InterPro" id="IPR004089">
    <property type="entry name" value="MCPsignal_dom"/>
</dbReference>
<evidence type="ECO:0000259" key="13">
    <source>
        <dbReference type="PROSITE" id="PS50192"/>
    </source>
</evidence>
<evidence type="ECO:0000256" key="1">
    <source>
        <dbReference type="ARBA" id="ARBA00004429"/>
    </source>
</evidence>
<evidence type="ECO:0000256" key="8">
    <source>
        <dbReference type="PROSITE-ProRule" id="PRU00284"/>
    </source>
</evidence>
<dbReference type="Gene3D" id="1.10.287.950">
    <property type="entry name" value="Methyl-accepting chemotaxis protein"/>
    <property type="match status" value="1"/>
</dbReference>
<comment type="subcellular location">
    <subcellularLocation>
        <location evidence="1">Cell inner membrane</location>
        <topology evidence="1">Multi-pass membrane protein</topology>
    </subcellularLocation>
</comment>
<evidence type="ECO:0000313" key="16">
    <source>
        <dbReference type="Proteomes" id="UP000014115"/>
    </source>
</evidence>
<dbReference type="STRING" id="740709.A10D4_05142"/>
<dbReference type="eggNOG" id="COG0840">
    <property type="taxonomic scope" value="Bacteria"/>
</dbReference>
<protein>
    <submittedName>
        <fullName evidence="15">Methyl-accepting chemotaxis protein</fullName>
    </submittedName>
</protein>
<evidence type="ECO:0000259" key="14">
    <source>
        <dbReference type="PROSITE" id="PS50885"/>
    </source>
</evidence>
<dbReference type="PROSITE" id="PS50111">
    <property type="entry name" value="CHEMOTAXIS_TRANSDUC_2"/>
    <property type="match status" value="1"/>
</dbReference>
<sequence>MSVKQQFMALLAVLFLLLSAIAGSYSYFSTRADIVAQAETVSQRSQAELQRLLGVLDTIMMRRVHNSMRVLQDASQRLGAATLQGQTEVAGRQLPGLYFGQQLMANDTSLVDRITELMDGTATLFVRDGDDFVRIATNVKKADGTRATGTLLAPNGKAMQAIANGQSYFGQVDILGNPYLTGYVPIHNAQQQVIGIWYVGYSADLTELQQVVEAASILSHGFTALVDDKQRVRMHTKTQTIEQVNALLSDPSSAWVINKQPFSGWGYQVVTAYPQADIADLVYAATLKAVSSVIIVGLLIGLLLVLLFQWVVSRPLAQLSEGLVNITDGDGDLTKRFKSSSKNELGALANGFDNLLDKVQQTIIQTKDSATKLVSAAERLANVADNAKQAVEAQSQETLQVANATDELKQTAEHVASLAAQAQQATHQAEQQSQQGLQWVQQLLQATEQQLQVLSQTNHHNDELTAASQQISTVLSVIRDIAEQTNLLALNAAIEAARAGEHGRGFAVVSDEVRQLANRTQSSVEDIKQQIERLQQGVSAMGEQVQQVHQNAESSRSTTEQTGSSFDQLSAGVNQINQMNSDMATAAEQQAQVVGGITQGLARMRELAGDSSNSAKDTAAAAEELEQLSQQLQTLLAGYRV</sequence>
<keyword evidence="5 11" id="KW-0472">Membrane</keyword>
<feature type="domain" description="HAMP" evidence="14">
    <location>
        <begin position="310"/>
        <end position="364"/>
    </location>
</feature>
<dbReference type="PATRIC" id="fig|740709.3.peg.1048"/>
<evidence type="ECO:0000256" key="5">
    <source>
        <dbReference type="ARBA" id="ARBA00023136"/>
    </source>
</evidence>
<keyword evidence="9" id="KW-0175">Coiled coil</keyword>
<feature type="coiled-coil region" evidence="9">
    <location>
        <begin position="517"/>
        <end position="544"/>
    </location>
</feature>
<feature type="domain" description="T-SNARE coiled-coil homology" evidence="13">
    <location>
        <begin position="556"/>
        <end position="601"/>
    </location>
</feature>
<dbReference type="GO" id="GO:0007165">
    <property type="term" value="P:signal transduction"/>
    <property type="evidence" value="ECO:0007669"/>
    <property type="project" value="UniProtKB-KW"/>
</dbReference>
<dbReference type="InterPro" id="IPR033462">
    <property type="entry name" value="Cache_3-Cache_2"/>
</dbReference>
<dbReference type="SMART" id="SM00283">
    <property type="entry name" value="MA"/>
    <property type="match status" value="1"/>
</dbReference>
<evidence type="ECO:0000256" key="2">
    <source>
        <dbReference type="ARBA" id="ARBA00022519"/>
    </source>
</evidence>
<keyword evidence="6 8" id="KW-0807">Transducer</keyword>
<dbReference type="Pfam" id="PF00015">
    <property type="entry name" value="MCPsignal"/>
    <property type="match status" value="1"/>
</dbReference>
<name>K2JLQ0_9GAMM</name>
<accession>K2JLQ0</accession>
<keyword evidence="2" id="KW-0997">Cell inner membrane</keyword>
<comment type="caution">
    <text evidence="15">The sequence shown here is derived from an EMBL/GenBank/DDBJ whole genome shotgun (WGS) entry which is preliminary data.</text>
</comment>
<gene>
    <name evidence="15" type="ORF">A10D4_05142</name>
</gene>
<dbReference type="InterPro" id="IPR029151">
    <property type="entry name" value="Sensor-like_sf"/>
</dbReference>
<dbReference type="Pfam" id="PF00672">
    <property type="entry name" value="HAMP"/>
    <property type="match status" value="1"/>
</dbReference>
<dbReference type="SUPFAM" id="SSF58104">
    <property type="entry name" value="Methyl-accepting chemotaxis protein (MCP) signaling domain"/>
    <property type="match status" value="1"/>
</dbReference>
<dbReference type="Pfam" id="PF17201">
    <property type="entry name" value="Cache_3-Cache_2"/>
    <property type="match status" value="1"/>
</dbReference>
<evidence type="ECO:0000256" key="6">
    <source>
        <dbReference type="ARBA" id="ARBA00023224"/>
    </source>
</evidence>
<keyword evidence="16" id="KW-1185">Reference proteome</keyword>
<dbReference type="OrthoDB" id="49457at2"/>
<feature type="region of interest" description="Disordered" evidence="10">
    <location>
        <begin position="544"/>
        <end position="565"/>
    </location>
</feature>
<evidence type="ECO:0000256" key="9">
    <source>
        <dbReference type="SAM" id="Coils"/>
    </source>
</evidence>
<evidence type="ECO:0000256" key="4">
    <source>
        <dbReference type="ARBA" id="ARBA00022989"/>
    </source>
</evidence>
<dbReference type="PANTHER" id="PTHR32089:SF119">
    <property type="entry name" value="METHYL-ACCEPTING CHEMOTAXIS PROTEIN CTPL"/>
    <property type="match status" value="1"/>
</dbReference>
<dbReference type="EMBL" id="AMRG01000005">
    <property type="protein sequence ID" value="EKE84426.1"/>
    <property type="molecule type" value="Genomic_DNA"/>
</dbReference>